<evidence type="ECO:0000256" key="2">
    <source>
        <dbReference type="SAM" id="MobiDB-lite"/>
    </source>
</evidence>
<keyword evidence="4" id="KW-1185">Reference proteome</keyword>
<protein>
    <submittedName>
        <fullName evidence="3">Uncharacterized protein</fullName>
    </submittedName>
</protein>
<feature type="compositionally biased region" description="Polar residues" evidence="2">
    <location>
        <begin position="15"/>
        <end position="26"/>
    </location>
</feature>
<evidence type="ECO:0000256" key="1">
    <source>
        <dbReference type="SAM" id="Coils"/>
    </source>
</evidence>
<feature type="coiled-coil region" evidence="1">
    <location>
        <begin position="90"/>
        <end position="152"/>
    </location>
</feature>
<sequence length="773" mass="88357">MSGNSLGISDASLFSPRSSPTASTAGVRTFDDRSIVSNGGQINIPSCSYDRADRNSALSMQVAPSQSITFFHPDKSAHADETREAFYQLVKLLRDQRDDLQKCLNRKEEELSAVRTELKNAGKRNEQLQLSYSELEEKCKNYEKHEAAVRRVVRNFTKEFNEIDLLNSQEPEEVSATDEHSESEHPPAKRMRYNFRPANSNERRQSFILSASTRPSSTETFSEALAPRSHISEQPCLPPLAQNISTRPLVSTEGLPTFEEYSEMETTLLKSRKIPPYHKFWLSPDLQTYRILYEMLEEEKIEGPVPQFRKWLVENHAQLLLNLDNKHPEIPFPKYIDIAEFIRATEKERRICAVIRFVLLDLVTFTPRPFIDKMDPGQRHEQPIPLYISPRILEMHDIGRPLIYNVETVSPRSQAEESIVASDRTSGPPARCTPGNSLSINDGPRLSPSSSPAAPVRTFDDRLIVHVSNAAQNDAPLCSYDAKDRNSACAVEVAPAPSAHVATHVDETQGGVYELMVEFRTQRDSLQRRLKSKEEEVSAIRDELANANEINEQLRLSCTEWEKKCKNYEKRSAAYRHLVENFTKEFNEIDSSNSEDLEEALSASDEDSDSTQPPAKRKRYDLRPLDPNRKRECSTFTISTRSSSSETSVAHAPRSNISRQSSLPFVALYISTRPLASTGGLPTFEEYSEMEATYLKSRHRYQDYYHFWLHPDPQTYKILYEMLEDEKVRESLPRFREWLVENGARLLPNLDNKHPEIPFSNFIDIAECIRATK</sequence>
<feature type="region of interest" description="Disordered" evidence="2">
    <location>
        <begin position="415"/>
        <end position="453"/>
    </location>
</feature>
<dbReference type="AlphaFoldDB" id="A0A0D7A795"/>
<feature type="region of interest" description="Disordered" evidence="2">
    <location>
        <begin position="590"/>
        <end position="655"/>
    </location>
</feature>
<accession>A0A0D7A795</accession>
<name>A0A0D7A795_9AGAR</name>
<feature type="region of interest" description="Disordered" evidence="2">
    <location>
        <begin position="167"/>
        <end position="193"/>
    </location>
</feature>
<feature type="compositionally biased region" description="Acidic residues" evidence="2">
    <location>
        <begin position="593"/>
        <end position="609"/>
    </location>
</feature>
<feature type="coiled-coil region" evidence="1">
    <location>
        <begin position="516"/>
        <end position="571"/>
    </location>
</feature>
<reference evidence="3 4" key="1">
    <citation type="journal article" date="2015" name="Fungal Genet. Biol.">
        <title>Evolution of novel wood decay mechanisms in Agaricales revealed by the genome sequences of Fistulina hepatica and Cylindrobasidium torrendii.</title>
        <authorList>
            <person name="Floudas D."/>
            <person name="Held B.W."/>
            <person name="Riley R."/>
            <person name="Nagy L.G."/>
            <person name="Koehler G."/>
            <person name="Ransdell A.S."/>
            <person name="Younus H."/>
            <person name="Chow J."/>
            <person name="Chiniquy J."/>
            <person name="Lipzen A."/>
            <person name="Tritt A."/>
            <person name="Sun H."/>
            <person name="Haridas S."/>
            <person name="LaButti K."/>
            <person name="Ohm R.A."/>
            <person name="Kues U."/>
            <person name="Blanchette R.A."/>
            <person name="Grigoriev I.V."/>
            <person name="Minto R.E."/>
            <person name="Hibbett D.S."/>
        </authorList>
    </citation>
    <scope>NUCLEOTIDE SEQUENCE [LARGE SCALE GENOMIC DNA]</scope>
    <source>
        <strain evidence="3 4">ATCC 64428</strain>
    </source>
</reference>
<gene>
    <name evidence="3" type="ORF">FISHEDRAFT_75208</name>
</gene>
<keyword evidence="1" id="KW-0175">Coiled coil</keyword>
<feature type="compositionally biased region" description="Basic and acidic residues" evidence="2">
    <location>
        <begin position="177"/>
        <end position="187"/>
    </location>
</feature>
<organism evidence="3 4">
    <name type="scientific">Fistulina hepatica ATCC 64428</name>
    <dbReference type="NCBI Taxonomy" id="1128425"/>
    <lineage>
        <taxon>Eukaryota</taxon>
        <taxon>Fungi</taxon>
        <taxon>Dikarya</taxon>
        <taxon>Basidiomycota</taxon>
        <taxon>Agaricomycotina</taxon>
        <taxon>Agaricomycetes</taxon>
        <taxon>Agaricomycetidae</taxon>
        <taxon>Agaricales</taxon>
        <taxon>Fistulinaceae</taxon>
        <taxon>Fistulina</taxon>
    </lineage>
</organism>
<feature type="compositionally biased region" description="Basic and acidic residues" evidence="2">
    <location>
        <begin position="621"/>
        <end position="633"/>
    </location>
</feature>
<evidence type="ECO:0000313" key="4">
    <source>
        <dbReference type="Proteomes" id="UP000054144"/>
    </source>
</evidence>
<feature type="region of interest" description="Disordered" evidence="2">
    <location>
        <begin position="1"/>
        <end position="26"/>
    </location>
</feature>
<feature type="compositionally biased region" description="Low complexity" evidence="2">
    <location>
        <begin position="634"/>
        <end position="648"/>
    </location>
</feature>
<evidence type="ECO:0000313" key="3">
    <source>
        <dbReference type="EMBL" id="KIY46857.1"/>
    </source>
</evidence>
<dbReference type="EMBL" id="KN882021">
    <property type="protein sequence ID" value="KIY46857.1"/>
    <property type="molecule type" value="Genomic_DNA"/>
</dbReference>
<proteinExistence type="predicted"/>
<dbReference type="Proteomes" id="UP000054144">
    <property type="component" value="Unassembled WGS sequence"/>
</dbReference>